<proteinExistence type="predicted"/>
<protein>
    <submittedName>
        <fullName evidence="2">Uncharacterized protein</fullName>
    </submittedName>
</protein>
<dbReference type="EMBL" id="KV417274">
    <property type="protein sequence ID" value="KZO98827.1"/>
    <property type="molecule type" value="Genomic_DNA"/>
</dbReference>
<feature type="compositionally biased region" description="Low complexity" evidence="1">
    <location>
        <begin position="9"/>
        <end position="23"/>
    </location>
</feature>
<sequence length="148" mass="15961">MTYHPPSPARSLPSSPRSSFSSLSPPPSITIVHRPPSRSSIYPSRSSPTLPALAEDSIASLEAFPARPLSVLIDDALRAEAYTSVRQVDHVDHMNTIDPFGGTWHNDSPYDACLPTPSYGPRSRPQSMILAPGMPADVRLSLSRTATV</sequence>
<organism evidence="2 3">
    <name type="scientific">Calocera viscosa (strain TUFC12733)</name>
    <dbReference type="NCBI Taxonomy" id="1330018"/>
    <lineage>
        <taxon>Eukaryota</taxon>
        <taxon>Fungi</taxon>
        <taxon>Dikarya</taxon>
        <taxon>Basidiomycota</taxon>
        <taxon>Agaricomycotina</taxon>
        <taxon>Dacrymycetes</taxon>
        <taxon>Dacrymycetales</taxon>
        <taxon>Dacrymycetaceae</taxon>
        <taxon>Calocera</taxon>
    </lineage>
</organism>
<feature type="compositionally biased region" description="Low complexity" evidence="1">
    <location>
        <begin position="37"/>
        <end position="48"/>
    </location>
</feature>
<feature type="region of interest" description="Disordered" evidence="1">
    <location>
        <begin position="1"/>
        <end position="48"/>
    </location>
</feature>
<evidence type="ECO:0000313" key="2">
    <source>
        <dbReference type="EMBL" id="KZO98827.1"/>
    </source>
</evidence>
<reference evidence="2 3" key="1">
    <citation type="journal article" date="2016" name="Mol. Biol. Evol.">
        <title>Comparative Genomics of Early-Diverging Mushroom-Forming Fungi Provides Insights into the Origins of Lignocellulose Decay Capabilities.</title>
        <authorList>
            <person name="Nagy L.G."/>
            <person name="Riley R."/>
            <person name="Tritt A."/>
            <person name="Adam C."/>
            <person name="Daum C."/>
            <person name="Floudas D."/>
            <person name="Sun H."/>
            <person name="Yadav J.S."/>
            <person name="Pangilinan J."/>
            <person name="Larsson K.H."/>
            <person name="Matsuura K."/>
            <person name="Barry K."/>
            <person name="Labutti K."/>
            <person name="Kuo R."/>
            <person name="Ohm R.A."/>
            <person name="Bhattacharya S.S."/>
            <person name="Shirouzu T."/>
            <person name="Yoshinaga Y."/>
            <person name="Martin F.M."/>
            <person name="Grigoriev I.V."/>
            <person name="Hibbett D.S."/>
        </authorList>
    </citation>
    <scope>NUCLEOTIDE SEQUENCE [LARGE SCALE GENOMIC DNA]</scope>
    <source>
        <strain evidence="2 3">TUFC12733</strain>
    </source>
</reference>
<gene>
    <name evidence="2" type="ORF">CALVIDRAFT_421597</name>
</gene>
<name>A0A167PIE0_CALVF</name>
<evidence type="ECO:0000256" key="1">
    <source>
        <dbReference type="SAM" id="MobiDB-lite"/>
    </source>
</evidence>
<evidence type="ECO:0000313" key="3">
    <source>
        <dbReference type="Proteomes" id="UP000076738"/>
    </source>
</evidence>
<dbReference type="AlphaFoldDB" id="A0A167PIE0"/>
<dbReference type="OrthoDB" id="3231532at2759"/>
<keyword evidence="3" id="KW-1185">Reference proteome</keyword>
<dbReference type="Proteomes" id="UP000076738">
    <property type="component" value="Unassembled WGS sequence"/>
</dbReference>
<accession>A0A167PIE0</accession>